<dbReference type="EMBL" id="JACOGD010000003">
    <property type="protein sequence ID" value="MBC3931282.1"/>
    <property type="molecule type" value="Genomic_DNA"/>
</dbReference>
<keyword evidence="2" id="KW-1185">Reference proteome</keyword>
<dbReference type="Proteomes" id="UP000654304">
    <property type="component" value="Unassembled WGS sequence"/>
</dbReference>
<gene>
    <name evidence="1" type="ORF">H8K43_06320</name>
</gene>
<sequence length="91" mass="10331">MNTNNRDNIYLFFKQCLEEFAYLIRSGLRSLERTPLPHLLVTCLALAIFISVLPLALSLFVLFVLLKLLGALTLFNVRKSRQAPARLGQPD</sequence>
<reference evidence="1 2" key="1">
    <citation type="submission" date="2020-08" db="EMBL/GenBank/DDBJ databases">
        <title>Novel species isolated from subtropical streams in China.</title>
        <authorList>
            <person name="Lu H."/>
        </authorList>
    </citation>
    <scope>NUCLEOTIDE SEQUENCE [LARGE SCALE GENOMIC DNA]</scope>
    <source>
        <strain evidence="1 2">CY22W</strain>
    </source>
</reference>
<proteinExistence type="predicted"/>
<name>A0ABR7A366_9BURK</name>
<protein>
    <submittedName>
        <fullName evidence="1">Uncharacterized protein</fullName>
    </submittedName>
</protein>
<evidence type="ECO:0000313" key="1">
    <source>
        <dbReference type="EMBL" id="MBC3931282.1"/>
    </source>
</evidence>
<dbReference type="RefSeq" id="WP_186903063.1">
    <property type="nucleotide sequence ID" value="NZ_CBDHGB010000003.1"/>
</dbReference>
<accession>A0ABR7A366</accession>
<organism evidence="1 2">
    <name type="scientific">Undibacterium curvum</name>
    <dbReference type="NCBI Taxonomy" id="2762294"/>
    <lineage>
        <taxon>Bacteria</taxon>
        <taxon>Pseudomonadati</taxon>
        <taxon>Pseudomonadota</taxon>
        <taxon>Betaproteobacteria</taxon>
        <taxon>Burkholderiales</taxon>
        <taxon>Oxalobacteraceae</taxon>
        <taxon>Undibacterium</taxon>
    </lineage>
</organism>
<evidence type="ECO:0000313" key="2">
    <source>
        <dbReference type="Proteomes" id="UP000654304"/>
    </source>
</evidence>
<comment type="caution">
    <text evidence="1">The sequence shown here is derived from an EMBL/GenBank/DDBJ whole genome shotgun (WGS) entry which is preliminary data.</text>
</comment>